<dbReference type="Pfam" id="PF01121">
    <property type="entry name" value="CoaE"/>
    <property type="match status" value="1"/>
</dbReference>
<evidence type="ECO:0000256" key="5">
    <source>
        <dbReference type="HAMAP-Rule" id="MF_00376"/>
    </source>
</evidence>
<dbReference type="InterPro" id="IPR027417">
    <property type="entry name" value="P-loop_NTPase"/>
</dbReference>
<comment type="similarity">
    <text evidence="1 5">Belongs to the CoaE family.</text>
</comment>
<keyword evidence="4 5" id="KW-0173">Coenzyme A biosynthesis</keyword>
<accession>A0A4V2R3Z4</accession>
<dbReference type="Proteomes" id="UP000295277">
    <property type="component" value="Unassembled WGS sequence"/>
</dbReference>
<sequence>MSGRPFLMGLTGSIGMGKSTTADIFRALGVPVWDADAAVHRLYGPGGAAIPAIAALCPDAVGQAGVDRAALKDWISRDPGALARIEAVVHPLVAADRAAFTKAHADAPVLVLDIPLLFETCAEDWLDAVLVVTAAPAVQRARVLSRPGMTEAQFDLLLSRQMPDAEKRARADHVIETRSLEQTRAEVQALLDKLREHHA</sequence>
<dbReference type="GO" id="GO:0005524">
    <property type="term" value="F:ATP binding"/>
    <property type="evidence" value="ECO:0007669"/>
    <property type="project" value="UniProtKB-UniRule"/>
</dbReference>
<proteinExistence type="inferred from homology"/>
<keyword evidence="2 5" id="KW-0547">Nucleotide-binding</keyword>
<comment type="function">
    <text evidence="5">Catalyzes the phosphorylation of the 3'-hydroxyl group of dephosphocoenzyme A to form coenzyme A.</text>
</comment>
<gene>
    <name evidence="5" type="primary">coaE</name>
    <name evidence="7" type="ORF">EV216_12119</name>
</gene>
<organism evidence="7 8">
    <name type="scientific">Rhodovulum steppense</name>
    <dbReference type="NCBI Taxonomy" id="540251"/>
    <lineage>
        <taxon>Bacteria</taxon>
        <taxon>Pseudomonadati</taxon>
        <taxon>Pseudomonadota</taxon>
        <taxon>Alphaproteobacteria</taxon>
        <taxon>Rhodobacterales</taxon>
        <taxon>Paracoccaceae</taxon>
        <taxon>Rhodovulum</taxon>
    </lineage>
</organism>
<name>A0A4V2R3Z4_9RHOB</name>
<evidence type="ECO:0000256" key="2">
    <source>
        <dbReference type="ARBA" id="ARBA00022741"/>
    </source>
</evidence>
<evidence type="ECO:0000256" key="6">
    <source>
        <dbReference type="NCBIfam" id="TIGR00152"/>
    </source>
</evidence>
<comment type="pathway">
    <text evidence="5">Cofactor biosynthesis; coenzyme A biosynthesis; CoA from (R)-pantothenate: step 5/5.</text>
</comment>
<feature type="binding site" evidence="5">
    <location>
        <begin position="15"/>
        <end position="20"/>
    </location>
    <ligand>
        <name>ATP</name>
        <dbReference type="ChEBI" id="CHEBI:30616"/>
    </ligand>
</feature>
<dbReference type="GO" id="GO:0005737">
    <property type="term" value="C:cytoplasm"/>
    <property type="evidence" value="ECO:0007669"/>
    <property type="project" value="UniProtKB-SubCell"/>
</dbReference>
<keyword evidence="8" id="KW-1185">Reference proteome</keyword>
<comment type="subcellular location">
    <subcellularLocation>
        <location evidence="5">Cytoplasm</location>
    </subcellularLocation>
</comment>
<keyword evidence="3 5" id="KW-0067">ATP-binding</keyword>
<dbReference type="Gene3D" id="3.40.50.300">
    <property type="entry name" value="P-loop containing nucleotide triphosphate hydrolases"/>
    <property type="match status" value="1"/>
</dbReference>
<evidence type="ECO:0000256" key="4">
    <source>
        <dbReference type="ARBA" id="ARBA00022993"/>
    </source>
</evidence>
<evidence type="ECO:0000256" key="1">
    <source>
        <dbReference type="ARBA" id="ARBA00009018"/>
    </source>
</evidence>
<dbReference type="AlphaFoldDB" id="A0A4V2R3Z4"/>
<dbReference type="PANTHER" id="PTHR10695">
    <property type="entry name" value="DEPHOSPHO-COA KINASE-RELATED"/>
    <property type="match status" value="1"/>
</dbReference>
<dbReference type="HAMAP" id="MF_00376">
    <property type="entry name" value="Dephospho_CoA_kinase"/>
    <property type="match status" value="1"/>
</dbReference>
<evidence type="ECO:0000256" key="3">
    <source>
        <dbReference type="ARBA" id="ARBA00022840"/>
    </source>
</evidence>
<dbReference type="EMBL" id="SLVM01000021">
    <property type="protein sequence ID" value="TCM79982.1"/>
    <property type="molecule type" value="Genomic_DNA"/>
</dbReference>
<keyword evidence="5" id="KW-0963">Cytoplasm</keyword>
<dbReference type="EC" id="2.7.1.24" evidence="5 6"/>
<protein>
    <recommendedName>
        <fullName evidence="5 6">Dephospho-CoA kinase</fullName>
        <ecNumber evidence="5 6">2.7.1.24</ecNumber>
    </recommendedName>
    <alternativeName>
        <fullName evidence="5">Dephosphocoenzyme A kinase</fullName>
    </alternativeName>
</protein>
<dbReference type="SUPFAM" id="SSF52540">
    <property type="entry name" value="P-loop containing nucleoside triphosphate hydrolases"/>
    <property type="match status" value="1"/>
</dbReference>
<dbReference type="PANTHER" id="PTHR10695:SF46">
    <property type="entry name" value="BIFUNCTIONAL COENZYME A SYNTHASE-RELATED"/>
    <property type="match status" value="1"/>
</dbReference>
<keyword evidence="5 7" id="KW-0418">Kinase</keyword>
<dbReference type="GO" id="GO:0015937">
    <property type="term" value="P:coenzyme A biosynthetic process"/>
    <property type="evidence" value="ECO:0007669"/>
    <property type="project" value="UniProtKB-UniRule"/>
</dbReference>
<reference evidence="7 8" key="1">
    <citation type="submission" date="2019-03" db="EMBL/GenBank/DDBJ databases">
        <title>Genomic Encyclopedia of Type Strains, Phase IV (KMG-IV): sequencing the most valuable type-strain genomes for metagenomic binning, comparative biology and taxonomic classification.</title>
        <authorList>
            <person name="Goeker M."/>
        </authorList>
    </citation>
    <scope>NUCLEOTIDE SEQUENCE [LARGE SCALE GENOMIC DNA]</scope>
    <source>
        <strain evidence="7 8">DSM 21153</strain>
    </source>
</reference>
<dbReference type="PROSITE" id="PS51219">
    <property type="entry name" value="DPCK"/>
    <property type="match status" value="1"/>
</dbReference>
<dbReference type="RefSeq" id="WP_132696032.1">
    <property type="nucleotide sequence ID" value="NZ_SLVM01000021.1"/>
</dbReference>
<dbReference type="UniPathway" id="UPA00241">
    <property type="reaction ID" value="UER00356"/>
</dbReference>
<evidence type="ECO:0000313" key="7">
    <source>
        <dbReference type="EMBL" id="TCM79982.1"/>
    </source>
</evidence>
<evidence type="ECO:0000313" key="8">
    <source>
        <dbReference type="Proteomes" id="UP000295277"/>
    </source>
</evidence>
<keyword evidence="5" id="KW-0808">Transferase</keyword>
<dbReference type="NCBIfam" id="TIGR00152">
    <property type="entry name" value="dephospho-CoA kinase"/>
    <property type="match status" value="1"/>
</dbReference>
<comment type="caution">
    <text evidence="7">The sequence shown here is derived from an EMBL/GenBank/DDBJ whole genome shotgun (WGS) entry which is preliminary data.</text>
</comment>
<comment type="catalytic activity">
    <reaction evidence="5">
        <text>3'-dephospho-CoA + ATP = ADP + CoA + H(+)</text>
        <dbReference type="Rhea" id="RHEA:18245"/>
        <dbReference type="ChEBI" id="CHEBI:15378"/>
        <dbReference type="ChEBI" id="CHEBI:30616"/>
        <dbReference type="ChEBI" id="CHEBI:57287"/>
        <dbReference type="ChEBI" id="CHEBI:57328"/>
        <dbReference type="ChEBI" id="CHEBI:456216"/>
        <dbReference type="EC" id="2.7.1.24"/>
    </reaction>
</comment>
<dbReference type="InterPro" id="IPR001977">
    <property type="entry name" value="Depp_CoAkinase"/>
</dbReference>
<dbReference type="GO" id="GO:0004140">
    <property type="term" value="F:dephospho-CoA kinase activity"/>
    <property type="evidence" value="ECO:0007669"/>
    <property type="project" value="UniProtKB-UniRule"/>
</dbReference>
<dbReference type="CDD" id="cd02022">
    <property type="entry name" value="DPCK"/>
    <property type="match status" value="1"/>
</dbReference>
<dbReference type="OrthoDB" id="9812943at2"/>